<dbReference type="GO" id="GO:0004014">
    <property type="term" value="F:adenosylmethionine decarboxylase activity"/>
    <property type="evidence" value="ECO:0007669"/>
    <property type="project" value="InterPro"/>
</dbReference>
<dbReference type="InterPro" id="IPR016067">
    <property type="entry name" value="S-AdoMet_deCO2ase_core"/>
</dbReference>
<keyword evidence="2 3" id="KW-0418">Kinase</keyword>
<dbReference type="SMART" id="SM00330">
    <property type="entry name" value="PIPKc"/>
    <property type="match status" value="1"/>
</dbReference>
<dbReference type="EC" id="2.7.1.68" evidence="1"/>
<comment type="caution">
    <text evidence="5">The sequence shown here is derived from an EMBL/GenBank/DDBJ whole genome shotgun (WGS) entry which is preliminary data.</text>
</comment>
<dbReference type="Pfam" id="PF01504">
    <property type="entry name" value="PIP5K"/>
    <property type="match status" value="1"/>
</dbReference>
<dbReference type="InterPro" id="IPR027484">
    <property type="entry name" value="PInositol-4-P-5-kinase_N"/>
</dbReference>
<keyword evidence="3" id="KW-0067">ATP-binding</keyword>
<dbReference type="InterPro" id="IPR027483">
    <property type="entry name" value="PInositol-4-P-4/5-kinase_C_sf"/>
</dbReference>
<keyword evidence="3" id="KW-0547">Nucleotide-binding</keyword>
<accession>A0A8J5Y1D3</accession>
<dbReference type="InterPro" id="IPR002498">
    <property type="entry name" value="PInositol-4-P-4/5-kinase_core"/>
</dbReference>
<protein>
    <recommendedName>
        <fullName evidence="1">1-phosphatidylinositol-4-phosphate 5-kinase</fullName>
        <ecNumber evidence="1">2.7.1.68</ecNumber>
    </recommendedName>
</protein>
<keyword evidence="3" id="KW-0808">Transferase</keyword>
<dbReference type="GO" id="GO:0008295">
    <property type="term" value="P:spermidine biosynthetic process"/>
    <property type="evidence" value="ECO:0007669"/>
    <property type="project" value="InterPro"/>
</dbReference>
<organism evidence="5 6">
    <name type="scientific">Gossypium anomalum</name>
    <dbReference type="NCBI Taxonomy" id="47600"/>
    <lineage>
        <taxon>Eukaryota</taxon>
        <taxon>Viridiplantae</taxon>
        <taxon>Streptophyta</taxon>
        <taxon>Embryophyta</taxon>
        <taxon>Tracheophyta</taxon>
        <taxon>Spermatophyta</taxon>
        <taxon>Magnoliopsida</taxon>
        <taxon>eudicotyledons</taxon>
        <taxon>Gunneridae</taxon>
        <taxon>Pentapetalae</taxon>
        <taxon>rosids</taxon>
        <taxon>malvids</taxon>
        <taxon>Malvales</taxon>
        <taxon>Malvaceae</taxon>
        <taxon>Malvoideae</taxon>
        <taxon>Gossypium</taxon>
    </lineage>
</organism>
<evidence type="ECO:0000256" key="1">
    <source>
        <dbReference type="ARBA" id="ARBA00012172"/>
    </source>
</evidence>
<evidence type="ECO:0000256" key="2">
    <source>
        <dbReference type="ARBA" id="ARBA00022777"/>
    </source>
</evidence>
<evidence type="ECO:0000313" key="6">
    <source>
        <dbReference type="Proteomes" id="UP000701853"/>
    </source>
</evidence>
<dbReference type="Gene3D" id="3.30.800.10">
    <property type="entry name" value="Phosphatidylinositol Phosphate Kinase II Beta"/>
    <property type="match status" value="1"/>
</dbReference>
<dbReference type="SUPFAM" id="SSF56276">
    <property type="entry name" value="S-adenosylmethionine decarboxylase"/>
    <property type="match status" value="1"/>
</dbReference>
<keyword evidence="6" id="KW-1185">Reference proteome</keyword>
<dbReference type="PANTHER" id="PTHR23086:SF111">
    <property type="entry name" value="PHOSPHATIDYLINOSITOL 4-PHOSPHATE 5-KINASE 10"/>
    <property type="match status" value="1"/>
</dbReference>
<evidence type="ECO:0000256" key="3">
    <source>
        <dbReference type="PROSITE-ProRule" id="PRU00781"/>
    </source>
</evidence>
<sequence length="525" mass="60666">MAFSDKELMTTDYMIQCSRHHCNNLPPGIVTGFEWKDYCPKSFRLIQELENIDNDDYMMAVCSDETIKQVTSTMRPGNMFLFSNDSRFAIKTLRKSELKVLLEMLPSYYSHIKRFQSTILNKLYGAHVVKPAGGTKVYFVVMANIFKSNLLMHRCYDLKGSLQGRKVEKMRYREKTLHKESDLDFLFYLEPLVRQRLLKQIKYDCAFLEAAGIMNYSLMLGLHVKGSHQADCVNSKCSNNGMRIFNVALHQSDVASQRSFDSSYKEIAISGFEGFKKQLELHFFSVDPLSNINNNMGLCLLDFKSIEQDLYVIQCTVVFASFPDTNFEEEVIYIEENLPKNLTYRKVIIMPSKNLCYSWHVFAPDDQNHRKKLNSNVMFEICIAELDRHLAHSTSKYSTTNIMDIISNTSFSENEASEVSFGDQWLQNNSCKFGEELDARGVRISKNGTGTLSCQNFTVIECYDVLLCFGIVDFFQNYNVIKRIEHAYKSLQFDRKMIAAVNPKIYSSRFQEFISDIFKADEPLN</sequence>
<dbReference type="Gene3D" id="3.30.810.10">
    <property type="entry name" value="2-Layer Sandwich"/>
    <property type="match status" value="2"/>
</dbReference>
<dbReference type="AlphaFoldDB" id="A0A8J5Y1D3"/>
<dbReference type="GO" id="GO:0046854">
    <property type="term" value="P:phosphatidylinositol phosphate biosynthetic process"/>
    <property type="evidence" value="ECO:0007669"/>
    <property type="project" value="TreeGrafter"/>
</dbReference>
<dbReference type="PROSITE" id="PS51455">
    <property type="entry name" value="PIPK"/>
    <property type="match status" value="1"/>
</dbReference>
<dbReference type="PANTHER" id="PTHR23086">
    <property type="entry name" value="PHOSPHATIDYLINOSITOL-4-PHOSPHATE 5-KINASE"/>
    <property type="match status" value="1"/>
</dbReference>
<evidence type="ECO:0000313" key="5">
    <source>
        <dbReference type="EMBL" id="KAG8475138.1"/>
    </source>
</evidence>
<feature type="domain" description="PIPK" evidence="4">
    <location>
        <begin position="1"/>
        <end position="518"/>
    </location>
</feature>
<dbReference type="GO" id="GO:0016308">
    <property type="term" value="F:1-phosphatidylinositol-4-phosphate 5-kinase activity"/>
    <property type="evidence" value="ECO:0007669"/>
    <property type="project" value="UniProtKB-EC"/>
</dbReference>
<reference evidence="5 6" key="1">
    <citation type="journal article" date="2021" name="bioRxiv">
        <title>The Gossypium anomalum genome as a resource for cotton improvement and evolutionary analysis of hybrid incompatibility.</title>
        <authorList>
            <person name="Grover C.E."/>
            <person name="Yuan D."/>
            <person name="Arick M.A."/>
            <person name="Miller E.R."/>
            <person name="Hu G."/>
            <person name="Peterson D.G."/>
            <person name="Wendel J.F."/>
            <person name="Udall J.A."/>
        </authorList>
    </citation>
    <scope>NUCLEOTIDE SEQUENCE [LARGE SCALE GENOMIC DNA]</scope>
    <source>
        <strain evidence="5">JFW-Udall</strain>
        <tissue evidence="5">Leaf</tissue>
    </source>
</reference>
<dbReference type="GO" id="GO:0005886">
    <property type="term" value="C:plasma membrane"/>
    <property type="evidence" value="ECO:0007669"/>
    <property type="project" value="TreeGrafter"/>
</dbReference>
<evidence type="ECO:0000259" key="4">
    <source>
        <dbReference type="PROSITE" id="PS51455"/>
    </source>
</evidence>
<dbReference type="GO" id="GO:0005524">
    <property type="term" value="F:ATP binding"/>
    <property type="evidence" value="ECO:0007669"/>
    <property type="project" value="UniProtKB-UniRule"/>
</dbReference>
<dbReference type="Proteomes" id="UP000701853">
    <property type="component" value="Chromosome 12"/>
</dbReference>
<dbReference type="InterPro" id="IPR023610">
    <property type="entry name" value="PInositol-4/5-P-5/4-kinase"/>
</dbReference>
<dbReference type="EMBL" id="JAHUZN010000012">
    <property type="protein sequence ID" value="KAG8475138.1"/>
    <property type="molecule type" value="Genomic_DNA"/>
</dbReference>
<proteinExistence type="predicted"/>
<name>A0A8J5Y1D3_9ROSI</name>
<gene>
    <name evidence="5" type="ORF">CXB51_031978</name>
</gene>
<dbReference type="OrthoDB" id="70770at2759"/>
<dbReference type="SUPFAM" id="SSF56104">
    <property type="entry name" value="SAICAR synthase-like"/>
    <property type="match status" value="2"/>
</dbReference>